<dbReference type="Gene3D" id="2.60.169.10">
    <property type="entry name" value="Microviridae F protein"/>
    <property type="match status" value="2"/>
</dbReference>
<evidence type="ECO:0000256" key="1">
    <source>
        <dbReference type="ARBA" id="ARBA00004328"/>
    </source>
</evidence>
<protein>
    <submittedName>
        <fullName evidence="6">Major capsid protein</fullName>
    </submittedName>
</protein>
<dbReference type="InterPro" id="IPR037002">
    <property type="entry name" value="Microviridae_protein_F_sf"/>
</dbReference>
<evidence type="ECO:0000313" key="6">
    <source>
        <dbReference type="EMBL" id="UPW40808.1"/>
    </source>
</evidence>
<keyword evidence="3" id="KW-1140">T=1 icosahedral capsid protein</keyword>
<reference evidence="6" key="1">
    <citation type="submission" date="2022-02" db="EMBL/GenBank/DDBJ databases">
        <title>Towards deciphering the DNA virus diversity associated with rodent species in the families Cricetidae and Heteromyidae.</title>
        <authorList>
            <person name="Lund M."/>
            <person name="Larsen B.B."/>
            <person name="Gryseels S."/>
            <person name="Kraberger S."/>
            <person name="Rowsey D.M."/>
            <person name="Steger L."/>
            <person name="Yule K.M."/>
            <person name="Upham N.S."/>
            <person name="Worobey M."/>
            <person name="Van Doorslaer K."/>
            <person name="Varsani A."/>
        </authorList>
    </citation>
    <scope>NUCLEOTIDE SEQUENCE</scope>
    <source>
        <strain evidence="6">UA08Rod_6752</strain>
    </source>
</reference>
<dbReference type="SUPFAM" id="SSF88645">
    <property type="entry name" value="ssDNA viruses"/>
    <property type="match status" value="1"/>
</dbReference>
<dbReference type="EMBL" id="OM869500">
    <property type="protein sequence ID" value="UPW40808.1"/>
    <property type="molecule type" value="Genomic_DNA"/>
</dbReference>
<evidence type="ECO:0000256" key="3">
    <source>
        <dbReference type="ARBA" id="ARBA00022431"/>
    </source>
</evidence>
<dbReference type="GO" id="GO:0005198">
    <property type="term" value="F:structural molecule activity"/>
    <property type="evidence" value="ECO:0007669"/>
    <property type="project" value="InterPro"/>
</dbReference>
<comment type="subcellular location">
    <subcellularLocation>
        <location evidence="1">Virion</location>
    </subcellularLocation>
</comment>
<evidence type="ECO:0000256" key="4">
    <source>
        <dbReference type="ARBA" id="ARBA00022561"/>
    </source>
</evidence>
<sequence>MKGNRVSFPRPPCNWFGDKFKRLYTGNMGVLIPFFCEYAMPNSTWKISVAQKIRLNAMITPAMHTIKAYAHFFQVPLRLLMNEKDYENYMTGGKDGTDDTPTPTVNSGPDGYAAGSLMDYLGYAANYYNDNLEEVKVANFTQNAWALRAYNKVVNDWYKNLNVSSERNLSLEPGLDTTTDRSLAYRCWMPDKYTDALPDTQRGPQISIPLETVAPVKTSINPVGEYPAGLRWQKVTENEPVATGRAIHTAATTAPDGYNSTVTVAPGVVSDMSGNIAPANLWADLTDAGSIGINELMDSIALNYAGQLSMRAGTRLVEYLYAFFGVRSSDARLQRSQYIGGFSSPVYIDEVEQNSATSESTTPQGNLAGKGITINVGTKIKCFCEEPTVVIGIASVMPETSYFQGSRKWMNYMSRLDYPNPVYANLGYQPILEKELFAQGDDVTSKVGDVTVTNESNFGFEPRFQEQRSFPSTQHGEFRTTRKYWTLVREFSEPPLLNQSFVEAGQVSKRIFAVTDQTSDSLLCETFITVAHKSPLPKYSNPSSMGLLYYGR</sequence>
<proteinExistence type="inferred from homology"/>
<evidence type="ECO:0000256" key="5">
    <source>
        <dbReference type="ARBA" id="ARBA00022844"/>
    </source>
</evidence>
<keyword evidence="5" id="KW-0946">Virion</keyword>
<dbReference type="InterPro" id="IPR003514">
    <property type="entry name" value="Microviridae_protein_F"/>
</dbReference>
<keyword evidence="4" id="KW-0167">Capsid protein</keyword>
<accession>A0A976N0S5</accession>
<dbReference type="Pfam" id="PF02305">
    <property type="entry name" value="Phage_F"/>
    <property type="match status" value="1"/>
</dbReference>
<comment type="similarity">
    <text evidence="2">Belongs to the microviridae F protein family.</text>
</comment>
<dbReference type="GO" id="GO:0039615">
    <property type="term" value="C:T=1 icosahedral viral capsid"/>
    <property type="evidence" value="ECO:0007669"/>
    <property type="project" value="UniProtKB-KW"/>
</dbReference>
<dbReference type="InterPro" id="IPR016184">
    <property type="entry name" value="Capsid/spike_ssDNA_virus"/>
</dbReference>
<organism evidence="6">
    <name type="scientific">Sigmofec virus UA08Rod_6752</name>
    <dbReference type="NCBI Taxonomy" id="2929239"/>
    <lineage>
        <taxon>Viruses</taxon>
        <taxon>Monodnaviria</taxon>
        <taxon>Sangervirae</taxon>
        <taxon>Phixviricota</taxon>
        <taxon>Malgrandaviricetes</taxon>
        <taxon>Petitvirales</taxon>
        <taxon>Microviridae</taxon>
    </lineage>
</organism>
<name>A0A976N0S5_9VIRU</name>
<evidence type="ECO:0000256" key="2">
    <source>
        <dbReference type="ARBA" id="ARBA00009963"/>
    </source>
</evidence>